<dbReference type="InterPro" id="IPR008702">
    <property type="entry name" value="NPV_P10"/>
</dbReference>
<protein>
    <submittedName>
        <fullName evidence="1">P10</fullName>
    </submittedName>
</protein>
<proteinExistence type="predicted"/>
<dbReference type="Pfam" id="PF05531">
    <property type="entry name" value="NPV_P10"/>
    <property type="match status" value="1"/>
</dbReference>
<dbReference type="OrthoDB" id="26023at10239"/>
<name>A0A2H4UZM9_9ABAC</name>
<dbReference type="GeneID" id="41700026"/>
<evidence type="ECO:0000313" key="1">
    <source>
        <dbReference type="EMBL" id="AUA60253.1"/>
    </source>
</evidence>
<dbReference type="GO" id="GO:0039679">
    <property type="term" value="C:viral occlusion body"/>
    <property type="evidence" value="ECO:0007669"/>
    <property type="project" value="InterPro"/>
</dbReference>
<dbReference type="KEGG" id="vg:41700026"/>
<dbReference type="RefSeq" id="YP_009552582.1">
    <property type="nucleotide sequence ID" value="NC_040621.1"/>
</dbReference>
<dbReference type="Proteomes" id="UP000290445">
    <property type="component" value="Segment"/>
</dbReference>
<dbReference type="EMBL" id="MF614691">
    <property type="protein sequence ID" value="AUA60253.1"/>
    <property type="molecule type" value="Genomic_DNA"/>
</dbReference>
<keyword evidence="2" id="KW-1185">Reference proteome</keyword>
<organism evidence="1 2">
    <name type="scientific">Operophtera brumata nucleopolyhedrovirus</name>
    <dbReference type="NCBI Taxonomy" id="1046267"/>
    <lineage>
        <taxon>Viruses</taxon>
        <taxon>Viruses incertae sedis</taxon>
        <taxon>Naldaviricetes</taxon>
        <taxon>Lefavirales</taxon>
        <taxon>Baculoviridae</taxon>
        <taxon>Alphabaculovirus</taxon>
        <taxon>Alphabaculovirus opbrumatae</taxon>
    </lineage>
</organism>
<sequence length="79" mass="8246">MSTNIFLVIRQDIANVSAKIDALRADLPDVGELNTKLDAQSAQLTTIEGQVTEIIDTLNPVIPPVDPPTVPAAGATPAV</sequence>
<reference evidence="1 2" key="1">
    <citation type="journal article" date="2017" name="Viruses">
        <title>The Operophtera brumata Nucleopolyhedrovirus (OpbuNPV) Represents an Early, Divergent Lineage within Genus Alphabaculovirus.</title>
        <authorList>
            <person name="Harrison R.L."/>
            <person name="Rowley D.L."/>
            <person name="Mowery J.D."/>
            <person name="Bauchan G.R."/>
            <person name="Burand J.P."/>
        </authorList>
    </citation>
    <scope>NUCLEOTIDE SEQUENCE [LARGE SCALE GENOMIC DNA]</scope>
    <source>
        <strain evidence="1">OpbuNPV-MA</strain>
    </source>
</reference>
<accession>A0A2H4UZM9</accession>
<evidence type="ECO:0000313" key="2">
    <source>
        <dbReference type="Proteomes" id="UP000290445"/>
    </source>
</evidence>